<dbReference type="CDD" id="cd18773">
    <property type="entry name" value="PDC1_HK_sensor"/>
    <property type="match status" value="1"/>
</dbReference>
<dbReference type="GO" id="GO:0016020">
    <property type="term" value="C:membrane"/>
    <property type="evidence" value="ECO:0007669"/>
    <property type="project" value="InterPro"/>
</dbReference>
<accession>A0A517U1B4</accession>
<protein>
    <submittedName>
        <fullName evidence="5">Biofilm dispersion protein BdlA</fullName>
    </submittedName>
</protein>
<keyword evidence="6" id="KW-1185">Reference proteome</keyword>
<evidence type="ECO:0000256" key="2">
    <source>
        <dbReference type="ARBA" id="ARBA00029447"/>
    </source>
</evidence>
<evidence type="ECO:0000256" key="3">
    <source>
        <dbReference type="PROSITE-ProRule" id="PRU00284"/>
    </source>
</evidence>
<keyword evidence="1" id="KW-0145">Chemotaxis</keyword>
<gene>
    <name evidence="5" type="primary">bdlA_3</name>
    <name evidence="5" type="ORF">I41_35880</name>
</gene>
<dbReference type="KEGG" id="llh:I41_35880"/>
<dbReference type="AlphaFoldDB" id="A0A517U1B4"/>
<dbReference type="Pfam" id="PF00015">
    <property type="entry name" value="MCPsignal"/>
    <property type="match status" value="1"/>
</dbReference>
<proteinExistence type="inferred from homology"/>
<evidence type="ECO:0000313" key="5">
    <source>
        <dbReference type="EMBL" id="QDT74393.1"/>
    </source>
</evidence>
<dbReference type="PROSITE" id="PS50111">
    <property type="entry name" value="CHEMOTAXIS_TRANSDUC_2"/>
    <property type="match status" value="1"/>
</dbReference>
<dbReference type="PANTHER" id="PTHR43531:SF11">
    <property type="entry name" value="METHYL-ACCEPTING CHEMOTAXIS PROTEIN 3"/>
    <property type="match status" value="1"/>
</dbReference>
<dbReference type="GO" id="GO:0004888">
    <property type="term" value="F:transmembrane signaling receptor activity"/>
    <property type="evidence" value="ECO:0007669"/>
    <property type="project" value="InterPro"/>
</dbReference>
<dbReference type="RefSeq" id="WP_145434147.1">
    <property type="nucleotide sequence ID" value="NZ_CP036339.1"/>
</dbReference>
<dbReference type="PRINTS" id="PR00260">
    <property type="entry name" value="CHEMTRNSDUCR"/>
</dbReference>
<dbReference type="GO" id="GO:0007165">
    <property type="term" value="P:signal transduction"/>
    <property type="evidence" value="ECO:0007669"/>
    <property type="project" value="UniProtKB-KW"/>
</dbReference>
<dbReference type="EMBL" id="CP036339">
    <property type="protein sequence ID" value="QDT74393.1"/>
    <property type="molecule type" value="Genomic_DNA"/>
</dbReference>
<dbReference type="Gene3D" id="1.10.287.950">
    <property type="entry name" value="Methyl-accepting chemotaxis protein"/>
    <property type="match status" value="1"/>
</dbReference>
<keyword evidence="3" id="KW-0807">Transducer</keyword>
<name>A0A517U1B4_9BACT</name>
<evidence type="ECO:0000313" key="6">
    <source>
        <dbReference type="Proteomes" id="UP000317909"/>
    </source>
</evidence>
<feature type="domain" description="Methyl-accepting transducer" evidence="4">
    <location>
        <begin position="34"/>
        <end position="107"/>
    </location>
</feature>
<organism evidence="5 6">
    <name type="scientific">Lacipirellula limnantheis</name>
    <dbReference type="NCBI Taxonomy" id="2528024"/>
    <lineage>
        <taxon>Bacteria</taxon>
        <taxon>Pseudomonadati</taxon>
        <taxon>Planctomycetota</taxon>
        <taxon>Planctomycetia</taxon>
        <taxon>Pirellulales</taxon>
        <taxon>Lacipirellulaceae</taxon>
        <taxon>Lacipirellula</taxon>
    </lineage>
</organism>
<dbReference type="InterPro" id="IPR004090">
    <property type="entry name" value="Chemotax_Me-accpt_rcpt"/>
</dbReference>
<dbReference type="OrthoDB" id="9814866at2"/>
<dbReference type="Proteomes" id="UP000317909">
    <property type="component" value="Chromosome"/>
</dbReference>
<comment type="similarity">
    <text evidence="2">Belongs to the methyl-accepting chemotaxis (MCP) protein family.</text>
</comment>
<evidence type="ECO:0000256" key="1">
    <source>
        <dbReference type="ARBA" id="ARBA00022500"/>
    </source>
</evidence>
<reference evidence="5 6" key="1">
    <citation type="submission" date="2019-02" db="EMBL/GenBank/DDBJ databases">
        <title>Deep-cultivation of Planctomycetes and their phenomic and genomic characterization uncovers novel biology.</title>
        <authorList>
            <person name="Wiegand S."/>
            <person name="Jogler M."/>
            <person name="Boedeker C."/>
            <person name="Pinto D."/>
            <person name="Vollmers J."/>
            <person name="Rivas-Marin E."/>
            <person name="Kohn T."/>
            <person name="Peeters S.H."/>
            <person name="Heuer A."/>
            <person name="Rast P."/>
            <person name="Oberbeckmann S."/>
            <person name="Bunk B."/>
            <person name="Jeske O."/>
            <person name="Meyerdierks A."/>
            <person name="Storesund J.E."/>
            <person name="Kallscheuer N."/>
            <person name="Luecker S."/>
            <person name="Lage O.M."/>
            <person name="Pohl T."/>
            <person name="Merkel B.J."/>
            <person name="Hornburger P."/>
            <person name="Mueller R.-W."/>
            <person name="Bruemmer F."/>
            <person name="Labrenz M."/>
            <person name="Spormann A.M."/>
            <person name="Op den Camp H."/>
            <person name="Overmann J."/>
            <person name="Amann R."/>
            <person name="Jetten M.S.M."/>
            <person name="Mascher T."/>
            <person name="Medema M.H."/>
            <person name="Devos D.P."/>
            <person name="Kaster A.-K."/>
            <person name="Ovreas L."/>
            <person name="Rohde M."/>
            <person name="Galperin M.Y."/>
            <person name="Jogler C."/>
        </authorList>
    </citation>
    <scope>NUCLEOTIDE SEQUENCE [LARGE SCALE GENOMIC DNA]</scope>
    <source>
        <strain evidence="5 6">I41</strain>
    </source>
</reference>
<dbReference type="SUPFAM" id="SSF58104">
    <property type="entry name" value="Methyl-accepting chemotaxis protein (MCP) signaling domain"/>
    <property type="match status" value="1"/>
</dbReference>
<dbReference type="GO" id="GO:0006935">
    <property type="term" value="P:chemotaxis"/>
    <property type="evidence" value="ECO:0007669"/>
    <property type="project" value="UniProtKB-KW"/>
</dbReference>
<dbReference type="InterPro" id="IPR004089">
    <property type="entry name" value="MCPsignal_dom"/>
</dbReference>
<dbReference type="PANTHER" id="PTHR43531">
    <property type="entry name" value="PROTEIN ICFG"/>
    <property type="match status" value="1"/>
</dbReference>
<dbReference type="InterPro" id="IPR051310">
    <property type="entry name" value="MCP_chemotaxis"/>
</dbReference>
<evidence type="ECO:0000259" key="4">
    <source>
        <dbReference type="PROSITE" id="PS50111"/>
    </source>
</evidence>
<sequence length="366" mass="39367">MPAAVTHEPIVSLDGVAATNEGDEPREGSFTDLLGDLSQSLNAAIQDIRDINSNTKLLSLNARIEAARAGVAGAAFGVVAQEMQDLSGKTAQAAESLANQTKRVIDELTHVLGTKVRGTRLCDIALTNIDLIDRCLYERTCDVRWWATDQSVVDALADPSPESRRHASQRLGVILNAYTVYYDLVLCDLSGRVVANGRPHEYASVGMEQAGEAWFREAAASRSGDEFGFQTAHRSRLVDGKTSLVYSCGVRQEGNANGKLLGVLGIVFNWEALAQTIMVDAPIAEEERAATRCVITDGDGALLADSWGKQLQESLGLSDIAQILAERKNFVTADHLGQKCCIGHAQAPGFETYTTGWHSLVIQPVG</sequence>
<dbReference type="Gene3D" id="3.30.450.20">
    <property type="entry name" value="PAS domain"/>
    <property type="match status" value="1"/>
</dbReference>